<dbReference type="SUPFAM" id="SSF81296">
    <property type="entry name" value="E set domains"/>
    <property type="match status" value="2"/>
</dbReference>
<dbReference type="Proteomes" id="UP001321475">
    <property type="component" value="Chromosome"/>
</dbReference>
<dbReference type="Pfam" id="PF11852">
    <property type="entry name" value="Pullul_strch_C"/>
    <property type="match status" value="1"/>
</dbReference>
<sequence>MTVDADGDWAAASSYASVGNDVTGVEGEPEPEGDIELVTVPGSHGSEMGCAGDWTPGCEAASLTRRESDGVYAGTFDIPAGTYEYKVAVNGSWDVNYGSGGVQDGDNVSYTTDGGPVTFYWDPVSHQFSSTAQGPIVTLPGSFQSELGCPGDWAPDCMLSWMQDQDGDGTYTFTTSALPTGAYEGKVAHGLGWEENYGVDGVRDGANYSFSATEGKQTVFTYDLATHVLTIESADPPLAGTGQQRAHWVASDLVLWPRDLLGGAEPGDLTFGLHHAPEGGIAVTDGDVVVPDGGGTIDLVVDADGIPQDVADRFPALAGSVALRLVDADGEPLGRQAIEEVLTGQVMVSQRAGDELTAFTGVQLPGVLDDLYAQDAADRELGVSWHKNGKWASFGLWAPTAKSVTLLAWPQGADTADEPSRFAATRNADGSWSVDGKAVDKKFPWKGARYLYEVTVYVPSTGAVETNVVTDPYSVALTTNSRESVAVDLDDAALAPKVWRKTPAPVIERAVDRSIYELHVRDFSIGDETVPADRRGTYLAFAEKGSDGMSHLRDLADAGMNTLHLLPTFDLATIEEDRSAQQTPAGDLASYAPDSPEQQAAVAAVQDEDGYNWGYDPFHFSAPEGSYATRPDGGDRVAEFRTMVGSLHGAGYQVVLDQVFNHTAASGQDEKSVLDRVVPGYYHRLNATGAVETSTCCQNLATEHAMTGRLMVDSVVTWARDYHVDGFRFDLMGHHSTANMQAVRDALDELTLRRDGVDGTSVYLYGEGWNFGEVADDALFEQARQGNLGGTGIGTFSDRLRDAVHGGSPVDGGSTFTQGFGTGLATDPNGRPAQAGDDSTVNDGSEDELADLAHQTDLVRLGLAGNLAGYTFATSSGTEQRGDEIDYRGSPAGYAEQPDEIVTYVDAHDNETLFDLLALKLPQATSMDDRVRMNTLSLATTALSQTPSFWNAGTDLLRSKSLDRDSYNSGDWFNEIDWSGQENGFGKGLPIESVNGEKWPLMAPLLADDSLRPEADQIATATAGAQDLLRLRYSTDLFRLGDAAAIEQKVTFPGSGADAVPGLLVMRIDDTVGADTDPALDGVLAVFNASPEPITTTVADLAGHDLELSSVQADGADEVVRATTWDAATGSVTVPARSVAVLVERSSGSGAAGPGGSGHGPWQRWHQRVCTWLPWLPGCDARSASQFVG</sequence>
<dbReference type="SMART" id="SM00642">
    <property type="entry name" value="Aamy"/>
    <property type="match status" value="1"/>
</dbReference>
<organism evidence="4 5">
    <name type="scientific">Paraoerskovia sediminicola</name>
    <dbReference type="NCBI Taxonomy" id="1138587"/>
    <lineage>
        <taxon>Bacteria</taxon>
        <taxon>Bacillati</taxon>
        <taxon>Actinomycetota</taxon>
        <taxon>Actinomycetes</taxon>
        <taxon>Micrococcales</taxon>
        <taxon>Cellulomonadaceae</taxon>
        <taxon>Paraoerskovia</taxon>
    </lineage>
</organism>
<name>A0ABM8FZ74_9CELL</name>
<dbReference type="InterPro" id="IPR011839">
    <property type="entry name" value="Pullul_strch"/>
</dbReference>
<evidence type="ECO:0000256" key="2">
    <source>
        <dbReference type="SAM" id="MobiDB-lite"/>
    </source>
</evidence>
<dbReference type="CDD" id="cd12962">
    <property type="entry name" value="X25_BaPul_like"/>
    <property type="match status" value="2"/>
</dbReference>
<dbReference type="SUPFAM" id="SSF51445">
    <property type="entry name" value="(Trans)glycosidases"/>
    <property type="match status" value="1"/>
</dbReference>
<feature type="domain" description="Glycosyl hydrolase family 13 catalytic" evidence="3">
    <location>
        <begin position="599"/>
        <end position="940"/>
    </location>
</feature>
<evidence type="ECO:0000259" key="3">
    <source>
        <dbReference type="SMART" id="SM00642"/>
    </source>
</evidence>
<dbReference type="InterPro" id="IPR014756">
    <property type="entry name" value="Ig_E-set"/>
</dbReference>
<gene>
    <name evidence="4" type="ORF">GCM10025865_03570</name>
</gene>
<dbReference type="CDD" id="cd11341">
    <property type="entry name" value="AmyAc_Pullulanase_LD-like"/>
    <property type="match status" value="1"/>
</dbReference>
<comment type="similarity">
    <text evidence="1">Belongs to the glycosyl hydrolase 13 family.</text>
</comment>
<dbReference type="Gene3D" id="2.60.40.1130">
    <property type="entry name" value="Rab geranylgeranyltransferase alpha-subunit, insert domain"/>
    <property type="match status" value="1"/>
</dbReference>
<evidence type="ECO:0000256" key="1">
    <source>
        <dbReference type="ARBA" id="ARBA00008061"/>
    </source>
</evidence>
<dbReference type="InterPro" id="IPR006047">
    <property type="entry name" value="GH13_cat_dom"/>
</dbReference>
<dbReference type="InterPro" id="IPR004193">
    <property type="entry name" value="Glyco_hydro_13_N"/>
</dbReference>
<dbReference type="NCBIfam" id="TIGR02103">
    <property type="entry name" value="pullul_strch"/>
    <property type="match status" value="1"/>
</dbReference>
<dbReference type="InterPro" id="IPR024561">
    <property type="entry name" value="Pullul_strch_C"/>
</dbReference>
<dbReference type="CDD" id="cd02860">
    <property type="entry name" value="E_set_Pullulanase"/>
    <property type="match status" value="1"/>
</dbReference>
<evidence type="ECO:0000313" key="5">
    <source>
        <dbReference type="Proteomes" id="UP001321475"/>
    </source>
</evidence>
<keyword evidence="5" id="KW-1185">Reference proteome</keyword>
<dbReference type="InterPro" id="IPR013780">
    <property type="entry name" value="Glyco_hydro_b"/>
</dbReference>
<dbReference type="Pfam" id="PF22058">
    <property type="entry name" value="X25_BaPul_like"/>
    <property type="match status" value="2"/>
</dbReference>
<feature type="region of interest" description="Disordered" evidence="2">
    <location>
        <begin position="807"/>
        <end position="845"/>
    </location>
</feature>
<dbReference type="InterPro" id="IPR013783">
    <property type="entry name" value="Ig-like_fold"/>
</dbReference>
<proteinExistence type="inferred from homology"/>
<dbReference type="SUPFAM" id="SSF51011">
    <property type="entry name" value="Glycosyl hydrolase domain"/>
    <property type="match status" value="1"/>
</dbReference>
<dbReference type="InterPro" id="IPR040671">
    <property type="entry name" value="Pullulanase_N2"/>
</dbReference>
<dbReference type="InterPro" id="IPR054409">
    <property type="entry name" value="X25_BaPul-like"/>
</dbReference>
<dbReference type="Gene3D" id="3.20.20.80">
    <property type="entry name" value="Glycosidases"/>
    <property type="match status" value="1"/>
</dbReference>
<dbReference type="Gene3D" id="2.60.40.1180">
    <property type="entry name" value="Golgi alpha-mannosidase II"/>
    <property type="match status" value="1"/>
</dbReference>
<accession>A0ABM8FZ74</accession>
<dbReference type="PANTHER" id="PTHR43002">
    <property type="entry name" value="GLYCOGEN DEBRANCHING ENZYME"/>
    <property type="match status" value="1"/>
</dbReference>
<dbReference type="InterPro" id="IPR017853">
    <property type="entry name" value="GH"/>
</dbReference>
<dbReference type="Pfam" id="PF02922">
    <property type="entry name" value="CBM_48"/>
    <property type="match status" value="1"/>
</dbReference>
<dbReference type="Pfam" id="PF17967">
    <property type="entry name" value="Pullulanase_N2"/>
    <property type="match status" value="1"/>
</dbReference>
<evidence type="ECO:0000313" key="4">
    <source>
        <dbReference type="EMBL" id="BDZ41058.1"/>
    </source>
</evidence>
<feature type="region of interest" description="Disordered" evidence="2">
    <location>
        <begin position="578"/>
        <end position="597"/>
    </location>
</feature>
<dbReference type="EMBL" id="AP027729">
    <property type="protein sequence ID" value="BDZ41058.1"/>
    <property type="molecule type" value="Genomic_DNA"/>
</dbReference>
<dbReference type="Gene3D" id="2.60.40.10">
    <property type="entry name" value="Immunoglobulins"/>
    <property type="match status" value="3"/>
</dbReference>
<reference evidence="5" key="1">
    <citation type="journal article" date="2019" name="Int. J. Syst. Evol. Microbiol.">
        <title>The Global Catalogue of Microorganisms (GCM) 10K type strain sequencing project: providing services to taxonomists for standard genome sequencing and annotation.</title>
        <authorList>
            <consortium name="The Broad Institute Genomics Platform"/>
            <consortium name="The Broad Institute Genome Sequencing Center for Infectious Disease"/>
            <person name="Wu L."/>
            <person name="Ma J."/>
        </authorList>
    </citation>
    <scope>NUCLEOTIDE SEQUENCE [LARGE SCALE GENOMIC DNA]</scope>
    <source>
        <strain evidence="5">NBRC 108565</strain>
    </source>
</reference>
<protein>
    <submittedName>
        <fullName evidence="4">Alpha-1,6-glucosidase</fullName>
    </submittedName>
</protein>